<dbReference type="EMBL" id="JWIC01000004">
    <property type="protein sequence ID" value="KID58233.1"/>
    <property type="molecule type" value="Genomic_DNA"/>
</dbReference>
<dbReference type="RefSeq" id="WP_039608526.1">
    <property type="nucleotide sequence ID" value="NZ_JWIC01000004.1"/>
</dbReference>
<comment type="caution">
    <text evidence="3">The sequence shown here is derived from an EMBL/GenBank/DDBJ whole genome shotgun (WGS) entry which is preliminary data.</text>
</comment>
<accession>A0A0C1MTX7</accession>
<dbReference type="Gene3D" id="2.60.40.10">
    <property type="entry name" value="Immunoglobulins"/>
    <property type="match status" value="1"/>
</dbReference>
<dbReference type="GO" id="GO:0030288">
    <property type="term" value="C:outer membrane-bounded periplasmic space"/>
    <property type="evidence" value="ECO:0007669"/>
    <property type="project" value="InterPro"/>
</dbReference>
<evidence type="ECO:0000259" key="2">
    <source>
        <dbReference type="Pfam" id="PF00345"/>
    </source>
</evidence>
<evidence type="ECO:0000313" key="3">
    <source>
        <dbReference type="EMBL" id="KID58233.1"/>
    </source>
</evidence>
<dbReference type="PANTHER" id="PTHR30251">
    <property type="entry name" value="PILUS ASSEMBLY CHAPERONE"/>
    <property type="match status" value="1"/>
</dbReference>
<organism evidence="3 4">
    <name type="scientific">Pseudoalteromonas luteoviolacea</name>
    <dbReference type="NCBI Taxonomy" id="43657"/>
    <lineage>
        <taxon>Bacteria</taxon>
        <taxon>Pseudomonadati</taxon>
        <taxon>Pseudomonadota</taxon>
        <taxon>Gammaproteobacteria</taxon>
        <taxon>Alteromonadales</taxon>
        <taxon>Pseudoalteromonadaceae</taxon>
        <taxon>Pseudoalteromonas</taxon>
    </lineage>
</organism>
<dbReference type="Pfam" id="PF00345">
    <property type="entry name" value="PapD_N"/>
    <property type="match status" value="1"/>
</dbReference>
<dbReference type="OrthoDB" id="6658153at2"/>
<dbReference type="InterPro" id="IPR013783">
    <property type="entry name" value="Ig-like_fold"/>
</dbReference>
<protein>
    <recommendedName>
        <fullName evidence="2">Pili assembly chaperone N-terminal domain-containing protein</fullName>
    </recommendedName>
</protein>
<dbReference type="GO" id="GO:0071555">
    <property type="term" value="P:cell wall organization"/>
    <property type="evidence" value="ECO:0007669"/>
    <property type="project" value="InterPro"/>
</dbReference>
<proteinExistence type="predicted"/>
<evidence type="ECO:0000256" key="1">
    <source>
        <dbReference type="SAM" id="SignalP"/>
    </source>
</evidence>
<dbReference type="InterPro" id="IPR050643">
    <property type="entry name" value="Periplasmic_pilus_chap"/>
</dbReference>
<gene>
    <name evidence="3" type="ORF">JF50_06005</name>
</gene>
<sequence length="269" mass="30258">MKKYFLIMGAFAIVVFCQVAQASLMISPTRVVFDERQRTAKVFLINNSQEAKTYRLGWKEKRALPAGGYRDLHPDQVGPWKLSHLMRVTPRQVHLEAGERQVVKLALRRKQGMQSGEYRSHLLFQALPTEQQSQSEAIGVSLNMILSYSIPVIYRKETLPPEVKVSAAKFSTGINGKPVIAVDILREGSASALGKLQADWKPEGAKEWRHIATANNYAIYPEVTKAQVELNLLAGQVMTGKGQLRVTYTGQAEYRDHAFSQRIFNITTQ</sequence>
<dbReference type="Proteomes" id="UP000031327">
    <property type="component" value="Unassembled WGS sequence"/>
</dbReference>
<dbReference type="SUPFAM" id="SSF49354">
    <property type="entry name" value="PapD-like"/>
    <property type="match status" value="1"/>
</dbReference>
<evidence type="ECO:0000313" key="4">
    <source>
        <dbReference type="Proteomes" id="UP000031327"/>
    </source>
</evidence>
<dbReference type="PANTHER" id="PTHR30251:SF4">
    <property type="entry name" value="SLR1668 PROTEIN"/>
    <property type="match status" value="1"/>
</dbReference>
<keyword evidence="1" id="KW-0732">Signal</keyword>
<feature type="domain" description="Pili assembly chaperone N-terminal" evidence="2">
    <location>
        <begin position="87"/>
        <end position="156"/>
    </location>
</feature>
<dbReference type="InterPro" id="IPR016147">
    <property type="entry name" value="Pili_assmbl_chaperone_N"/>
</dbReference>
<dbReference type="InterPro" id="IPR008962">
    <property type="entry name" value="PapD-like_sf"/>
</dbReference>
<reference evidence="3 4" key="1">
    <citation type="submission" date="2014-12" db="EMBL/GenBank/DDBJ databases">
        <title>Draft Genome Sequence of Pseudoalteromonas luteoviolacea HI1.</title>
        <authorList>
            <person name="Asahina A.Y."/>
            <person name="Hadfield M.G."/>
        </authorList>
    </citation>
    <scope>NUCLEOTIDE SEQUENCE [LARGE SCALE GENOMIC DNA]</scope>
    <source>
        <strain evidence="3 4">HI1</strain>
    </source>
</reference>
<dbReference type="AlphaFoldDB" id="A0A0C1MTX7"/>
<feature type="signal peptide" evidence="1">
    <location>
        <begin position="1"/>
        <end position="22"/>
    </location>
</feature>
<name>A0A0C1MTX7_9GAMM</name>
<feature type="chain" id="PRO_5002153825" description="Pili assembly chaperone N-terminal domain-containing protein" evidence="1">
    <location>
        <begin position="23"/>
        <end position="269"/>
    </location>
</feature>